<evidence type="ECO:0000259" key="1">
    <source>
        <dbReference type="Pfam" id="PF12770"/>
    </source>
</evidence>
<evidence type="ECO:0000313" key="2">
    <source>
        <dbReference type="EMBL" id="KAB8165731.1"/>
    </source>
</evidence>
<dbReference type="EMBL" id="VDLY02000007">
    <property type="protein sequence ID" value="KAB8165731.1"/>
    <property type="molecule type" value="Genomic_DNA"/>
</dbReference>
<dbReference type="Proteomes" id="UP000314251">
    <property type="component" value="Unassembled WGS sequence"/>
</dbReference>
<gene>
    <name evidence="2" type="ORF">FH607_012365</name>
</gene>
<dbReference type="RefSeq" id="WP_139667737.1">
    <property type="nucleotide sequence ID" value="NZ_VDLY02000007.1"/>
</dbReference>
<dbReference type="InterPro" id="IPR011990">
    <property type="entry name" value="TPR-like_helical_dom_sf"/>
</dbReference>
<evidence type="ECO:0000313" key="3">
    <source>
        <dbReference type="Proteomes" id="UP000314251"/>
    </source>
</evidence>
<comment type="caution">
    <text evidence="2">The sequence shown here is derived from an EMBL/GenBank/DDBJ whole genome shotgun (WGS) entry which is preliminary data.</text>
</comment>
<reference evidence="2" key="1">
    <citation type="submission" date="2019-10" db="EMBL/GenBank/DDBJ databases">
        <title>Nonomuraea sp. nov., isolated from Phyllanthus amarus.</title>
        <authorList>
            <person name="Klykleung N."/>
            <person name="Tanasupawat S."/>
        </authorList>
    </citation>
    <scope>NUCLEOTIDE SEQUENCE [LARGE SCALE GENOMIC DNA]</scope>
    <source>
        <strain evidence="2">3MP-10</strain>
    </source>
</reference>
<feature type="domain" description="CHAT" evidence="1">
    <location>
        <begin position="1152"/>
        <end position="1462"/>
    </location>
</feature>
<accession>A0A5N6AAR6</accession>
<name>A0A5N6AAR6_9ACTN</name>
<protein>
    <submittedName>
        <fullName evidence="2">CHAT domain-containing protein</fullName>
    </submittedName>
</protein>
<organism evidence="2 3">
    <name type="scientific">Streptomyces mimosae</name>
    <dbReference type="NCBI Taxonomy" id="2586635"/>
    <lineage>
        <taxon>Bacteria</taxon>
        <taxon>Bacillati</taxon>
        <taxon>Actinomycetota</taxon>
        <taxon>Actinomycetes</taxon>
        <taxon>Kitasatosporales</taxon>
        <taxon>Streptomycetaceae</taxon>
        <taxon>Streptomyces</taxon>
    </lineage>
</organism>
<keyword evidence="3" id="KW-1185">Reference proteome</keyword>
<proteinExistence type="predicted"/>
<sequence>MVDGDQRAARRDALTERLALRLERFRAAGGPSMLLDGSDVLAEARELTALLGDGPEDVPARLALGWFHWHRAELLPEHRMRAELDAAEAALTSCFAFGAPDEALPAPLLPRLARGAASMALGAVVEAGRTGDARLAAHAVELFERIVARLPDQPVQWGWLGIARGVRFRLTGEPGELVAAVHAAHRAATMAPPGHAEHDELAGGLRELLRLAFATGAADPAGLVDAARHAVAITPAEDPALPELLGGLSEALGVRARQSAGAPGAADLDAAVDAARRAVALAPAEHPERPALLRALVGTLAQRHDRWGRDADLDALIEAVRASLALEPAGGPVRPAILRTLSGWLRQRFERAGDAADLDEAVAALSEAAQATPADDPGLVAVLHALSMARWERFEHAGAPADRDAAIDAGRRALSRAPDGEPAVPALSFNLSMALRSRFEAAGDPADLDEAVAAGHRAVAEAPPGSADLPLMLHNVSLARLTRFELRGDPPDLDAAVAAGRRAIAATPAEAPPPASLLTSLSIALRSRATWGGDPADLDAALAAAREAVAASEPDDPDRARQLAALAQALLGRYQRHEEPADLAETVEAARAAVAATPAGDGRAASRLHTLSTALGERYDLRGERADLDEGIDRLRAAVSLLREGDDTLPRCLTALAVGLRKRFQHAGDPADLDAAIATGQRAVRAARPNDPLLPRALHALGNALSTRAQHAGDRTDLDAAVDAVRRALAALPADHPERAGLGRDLGLLLQARFTHAGEPADLDEAIALGRDVPSAPTAGTERASRLDALNTALTRRFTLAGRAADLDEAIEAGRRAVAAAPAGGTLRPVCLNNLSLALLARLEHGGTPADADAAVEAAREAAADERTGGHISRHNLGMALVARFVARQDPGDLAEATSLLVAAAGATTSAPSARVLSARAAALLTADEQPALAARLLADAVGLLPEVAPRALRRDDQQRALGDVAGLATDAAALALADPSTPPGDRPVRALRLLEAGRGVLLSQALETRDDLSDLRAQHPRLVARFEALRALLDRQEAAPGERDTAPAVGQRRGLAEEFAAVIAEIRALPGQEGFARPPTLDQLRAEAASGPVVTVNVSRHRSDALLLTGAGVTAVPLPGLDPETLEGAATTFHRALNPPGGRADEAALTEVLGWLWDTVAEPVLTALGLHGPPPEGADWPRLWWVPTGRLATLPLHAAGHHRAGDGRTVLDRVISSSTPTVGALRHARRRATGRGPALGDRSLLVAMEATPGAAPLAGVAAEAALVAARLPRPEVLQRPAGDGGLAATLAPTLAPAGPATRAAVEERLPGRAFAHFACHAWSDPRDPARSLLLLEDHRERPFSVARVAALNLDRARLAYLSACQTALTSASALLDEAIQLVSAFQLAGFPQVVGTLWPIDDRIAVEIADAFYRGLAAPGGGPEPTLDAGRAAEALHHAVRAGRASRPRFPSVWAAHLHAGA</sequence>
<dbReference type="Gene3D" id="1.25.40.10">
    <property type="entry name" value="Tetratricopeptide repeat domain"/>
    <property type="match status" value="2"/>
</dbReference>
<dbReference type="Pfam" id="PF12770">
    <property type="entry name" value="CHAT"/>
    <property type="match status" value="1"/>
</dbReference>
<dbReference type="OrthoDB" id="3206999at2"/>
<dbReference type="InterPro" id="IPR024983">
    <property type="entry name" value="CHAT_dom"/>
</dbReference>